<accession>A0A2W2DJZ6</accession>
<proteinExistence type="predicted"/>
<protein>
    <submittedName>
        <fullName evidence="1">Uncharacterized protein</fullName>
    </submittedName>
</protein>
<organism evidence="1 2">
    <name type="scientific">Micromonospora deserti</name>
    <dbReference type="NCBI Taxonomy" id="2070366"/>
    <lineage>
        <taxon>Bacteria</taxon>
        <taxon>Bacillati</taxon>
        <taxon>Actinomycetota</taxon>
        <taxon>Actinomycetes</taxon>
        <taxon>Micromonosporales</taxon>
        <taxon>Micromonosporaceae</taxon>
        <taxon>Micromonospora</taxon>
    </lineage>
</organism>
<dbReference type="AlphaFoldDB" id="A0A2W2DJZ6"/>
<name>A0A2W2DJZ6_9ACTN</name>
<comment type="caution">
    <text evidence="1">The sequence shown here is derived from an EMBL/GenBank/DDBJ whole genome shotgun (WGS) entry which is preliminary data.</text>
</comment>
<dbReference type="EMBL" id="POUB01000164">
    <property type="protein sequence ID" value="PZF93153.1"/>
    <property type="molecule type" value="Genomic_DNA"/>
</dbReference>
<reference evidence="1 2" key="1">
    <citation type="submission" date="2018-01" db="EMBL/GenBank/DDBJ databases">
        <title>Draft genome sequence of Salinispora sp. 13K206.</title>
        <authorList>
            <person name="Sahin N."/>
            <person name="Saygin H."/>
            <person name="Ay H."/>
        </authorList>
    </citation>
    <scope>NUCLEOTIDE SEQUENCE [LARGE SCALE GENOMIC DNA]</scope>
    <source>
        <strain evidence="1 2">13K206</strain>
    </source>
</reference>
<gene>
    <name evidence="1" type="ORF">C1I99_20975</name>
</gene>
<sequence>MVDDPDEFRCVAITMGENTVFLPGLWRSLTWDELVQAFSRHRTKDNHLSLNLNGKEVPWPSWPTYLFDK</sequence>
<dbReference type="Proteomes" id="UP000248749">
    <property type="component" value="Unassembled WGS sequence"/>
</dbReference>
<evidence type="ECO:0000313" key="1">
    <source>
        <dbReference type="EMBL" id="PZF93153.1"/>
    </source>
</evidence>
<dbReference type="RefSeq" id="WP_199562317.1">
    <property type="nucleotide sequence ID" value="NZ_POUB01000164.1"/>
</dbReference>
<evidence type="ECO:0000313" key="2">
    <source>
        <dbReference type="Proteomes" id="UP000248749"/>
    </source>
</evidence>
<keyword evidence="2" id="KW-1185">Reference proteome</keyword>